<dbReference type="GO" id="GO:0006139">
    <property type="term" value="P:nucleobase-containing compound metabolic process"/>
    <property type="evidence" value="ECO:0007669"/>
    <property type="project" value="InterPro"/>
</dbReference>
<dbReference type="PANTHER" id="PTHR10724:SF10">
    <property type="entry name" value="S1 RNA-BINDING DOMAIN-CONTAINING PROTEIN 1"/>
    <property type="match status" value="1"/>
</dbReference>
<evidence type="ECO:0000313" key="4">
    <source>
        <dbReference type="RefSeq" id="XP_015515296.1"/>
    </source>
</evidence>
<dbReference type="GO" id="GO:0003729">
    <property type="term" value="F:mRNA binding"/>
    <property type="evidence" value="ECO:0007669"/>
    <property type="project" value="TreeGrafter"/>
</dbReference>
<dbReference type="Pfam" id="PF12836">
    <property type="entry name" value="HHH_3"/>
    <property type="match status" value="1"/>
</dbReference>
<dbReference type="GO" id="GO:0006412">
    <property type="term" value="P:translation"/>
    <property type="evidence" value="ECO:0007669"/>
    <property type="project" value="TreeGrafter"/>
</dbReference>
<dbReference type="Gene3D" id="1.10.3500.10">
    <property type="entry name" value="Tex N-terminal region-like"/>
    <property type="match status" value="1"/>
</dbReference>
<dbReference type="InterPro" id="IPR003029">
    <property type="entry name" value="S1_domain"/>
</dbReference>
<dbReference type="PANTHER" id="PTHR10724">
    <property type="entry name" value="30S RIBOSOMAL PROTEIN S1"/>
    <property type="match status" value="1"/>
</dbReference>
<dbReference type="FunFam" id="1.10.10.650:FF:000001">
    <property type="entry name" value="S1 RNA-binding domain 1"/>
    <property type="match status" value="1"/>
</dbReference>
<keyword evidence="3" id="KW-1185">Reference proteome</keyword>
<dbReference type="InterPro" id="IPR023319">
    <property type="entry name" value="Tex-like_HTH_dom_sf"/>
</dbReference>
<dbReference type="FunCoup" id="A0A6J0BKY2">
    <property type="interactions" value="317"/>
</dbReference>
<proteinExistence type="predicted"/>
<evidence type="ECO:0000259" key="2">
    <source>
        <dbReference type="PROSITE" id="PS50126"/>
    </source>
</evidence>
<dbReference type="InterPro" id="IPR055179">
    <property type="entry name" value="Tex-like_central_region"/>
</dbReference>
<feature type="domain" description="S1 motif" evidence="2">
    <location>
        <begin position="1001"/>
        <end position="1062"/>
    </location>
</feature>
<dbReference type="SUPFAM" id="SSF158832">
    <property type="entry name" value="Tex N-terminal region-like"/>
    <property type="match status" value="1"/>
</dbReference>
<dbReference type="InterPro" id="IPR032639">
    <property type="entry name" value="Tex_YqgF"/>
</dbReference>
<dbReference type="InterPro" id="IPR012337">
    <property type="entry name" value="RNaseH-like_sf"/>
</dbReference>
<dbReference type="InParanoid" id="A0A6J0BKY2"/>
<dbReference type="PROSITE" id="PS00018">
    <property type="entry name" value="EF_HAND_1"/>
    <property type="match status" value="1"/>
</dbReference>
<evidence type="ECO:0000256" key="1">
    <source>
        <dbReference type="SAM" id="MobiDB-lite"/>
    </source>
</evidence>
<dbReference type="AlphaFoldDB" id="A0A6J0BKY2"/>
<accession>A0A6J0BKY2</accession>
<dbReference type="OrthoDB" id="995477at2759"/>
<dbReference type="Pfam" id="PF09371">
    <property type="entry name" value="Tex_N"/>
    <property type="match status" value="1"/>
</dbReference>
<dbReference type="Pfam" id="PF16921">
    <property type="entry name" value="Tex_YqgF"/>
    <property type="match status" value="1"/>
</dbReference>
<dbReference type="InterPro" id="IPR006641">
    <property type="entry name" value="YqgF/RNaseH-like_dom"/>
</dbReference>
<dbReference type="InterPro" id="IPR037027">
    <property type="entry name" value="YqgF/RNaseH-like_dom_sf"/>
</dbReference>
<dbReference type="KEGG" id="nlo:107220984"/>
<dbReference type="Gene3D" id="1.10.150.310">
    <property type="entry name" value="Tex RuvX-like domain-like"/>
    <property type="match status" value="1"/>
</dbReference>
<feature type="region of interest" description="Disordered" evidence="1">
    <location>
        <begin position="258"/>
        <end position="320"/>
    </location>
</feature>
<feature type="region of interest" description="Disordered" evidence="1">
    <location>
        <begin position="107"/>
        <end position="145"/>
    </location>
</feature>
<dbReference type="Gene3D" id="1.10.10.650">
    <property type="entry name" value="RuvA domain 2-like"/>
    <property type="match status" value="1"/>
</dbReference>
<feature type="compositionally biased region" description="Basic and acidic residues" evidence="1">
    <location>
        <begin position="123"/>
        <end position="139"/>
    </location>
</feature>
<dbReference type="Proteomes" id="UP000829291">
    <property type="component" value="Chromosome 4"/>
</dbReference>
<dbReference type="InterPro" id="IPR050437">
    <property type="entry name" value="Ribos_protein_bS1-like"/>
</dbReference>
<dbReference type="GeneID" id="107220984"/>
<dbReference type="Pfam" id="PF17674">
    <property type="entry name" value="HHH_9"/>
    <property type="match status" value="1"/>
</dbReference>
<dbReference type="FunFam" id="3.30.420.140:FF:000001">
    <property type="entry name" value="RNA-binding transcriptional accessory protein"/>
    <property type="match status" value="1"/>
</dbReference>
<protein>
    <submittedName>
        <fullName evidence="4">S1 RNA-binding domain-containing protein 1</fullName>
    </submittedName>
</protein>
<dbReference type="InterPro" id="IPR010994">
    <property type="entry name" value="RuvA_2-like"/>
</dbReference>
<dbReference type="InterPro" id="IPR041692">
    <property type="entry name" value="HHH_9"/>
</dbReference>
<dbReference type="SUPFAM" id="SSF47781">
    <property type="entry name" value="RuvA domain 2-like"/>
    <property type="match status" value="2"/>
</dbReference>
<dbReference type="SMART" id="SM00732">
    <property type="entry name" value="YqgFc"/>
    <property type="match status" value="1"/>
</dbReference>
<dbReference type="GO" id="GO:0003735">
    <property type="term" value="F:structural constituent of ribosome"/>
    <property type="evidence" value="ECO:0007669"/>
    <property type="project" value="TreeGrafter"/>
</dbReference>
<dbReference type="Pfam" id="PF00575">
    <property type="entry name" value="S1"/>
    <property type="match status" value="1"/>
</dbReference>
<sequence>MSRNLRPKTSTVIVIDDEIDSDDDLDVTFERRKDDSDCEVEYVSPKASGASRDIRKLLVIDLDKPARRAVTRDRNVAPSDSTNRTEARARLERIKEKSEVTIDAEYNDDMKGERQVRSVRGRTSKESSKILGEKKDRIEASSSRTKCITSETLDDVFEIETETRRKRNEAKSKDSDFEVECMPGRAAKGSKHCGKTSVIDTDALSGKATSKDKSTEGKSIAGNLDLRKKLLNNKTGAGHEQTNEDMYNNGVQKNVEPEASISAENRKRKGSDVSTAAKKAKKVERASSKKLSAVNKKDEFLSTDESESKGPGQTDNFGENVHTEWSEPDYLSEFNQIDKQIAQNLISLFKDDNTIPFIARYRKEMTGGMEPEQLRSIKNSYDSLKSIKKRGLLILKTIDKLGKWNPEIHSAVTAAKSLAELETIYAPYKPGAKRSLAERAKELGLAPISEAVLLGKVVPSLSSLIDTDRNGLINVNEVRQGIMHIIAEVISKDKITFEGIRELRKKVVINIQSTKSKSAGTLKVANDVKQKKEDHHKYEKYFHFVASERSIRDYQILAINRGESQKILSVKIIIPDWFKDRLRERCLRKYNSIGKVSSFHHDILNESFDDAYNRLIKKFVTRQVRHELNEKAENASVNVFANNLKKLLLTPPLRGKTVLGIDPGFTHGCKLAMVSQCGDVLETATIYPHTRSQKHSVQVLVDLVKNYHCTVIAVGSETGCRETEKFLTDLIQAGVFHPIDVSYTIVNECGASIYSCSTEAKSEFPNLDPNIISAVSIARRLQDPLAELVKVDPKNLGVGMYQHDLPEKQLQLTLGEVIMETVSFVGVDINTASHCLLRRVAGLNAAKATNIINRRNTCGPYKNRSELLLVSGIGKKSYEQCAGFIRILPETALLDASSRKDSLVYLDQTWIHPESYDVAKQFLKGCGCHLTDLGSDEFVQKVTSYANCDRKTLAKQLDTNETTLDIIINGLSMKKGEDIRIREEAPLFMNNFRCIDDLCVNTRVRGTVRNVTSFGTFIDIGVGTNGLLPIGKLKGQVLSLGERVDVLVLSINKDRGRISLTL</sequence>
<dbReference type="InterPro" id="IPR023323">
    <property type="entry name" value="Tex-like_dom_sf"/>
</dbReference>
<dbReference type="Gene3D" id="2.40.50.140">
    <property type="entry name" value="Nucleic acid-binding proteins"/>
    <property type="match status" value="1"/>
</dbReference>
<evidence type="ECO:0000313" key="3">
    <source>
        <dbReference type="Proteomes" id="UP000829291"/>
    </source>
</evidence>
<name>A0A6J0BKY2_NEOLC</name>
<reference evidence="4" key="1">
    <citation type="submission" date="2025-08" db="UniProtKB">
        <authorList>
            <consortium name="RefSeq"/>
        </authorList>
    </citation>
    <scope>IDENTIFICATION</scope>
    <source>
        <tissue evidence="4">Thorax and Abdomen</tissue>
    </source>
</reference>
<organism evidence="4">
    <name type="scientific">Neodiprion lecontei</name>
    <name type="common">Redheaded pine sawfly</name>
    <dbReference type="NCBI Taxonomy" id="441921"/>
    <lineage>
        <taxon>Eukaryota</taxon>
        <taxon>Metazoa</taxon>
        <taxon>Ecdysozoa</taxon>
        <taxon>Arthropoda</taxon>
        <taxon>Hexapoda</taxon>
        <taxon>Insecta</taxon>
        <taxon>Pterygota</taxon>
        <taxon>Neoptera</taxon>
        <taxon>Endopterygota</taxon>
        <taxon>Hymenoptera</taxon>
        <taxon>Tenthredinoidea</taxon>
        <taxon>Diprionidae</taxon>
        <taxon>Diprioninae</taxon>
        <taxon>Neodiprion</taxon>
    </lineage>
</organism>
<dbReference type="Pfam" id="PF22706">
    <property type="entry name" value="Tex_central_region"/>
    <property type="match status" value="1"/>
</dbReference>
<dbReference type="SUPFAM" id="SSF53098">
    <property type="entry name" value="Ribonuclease H-like"/>
    <property type="match status" value="1"/>
</dbReference>
<dbReference type="InterPro" id="IPR012340">
    <property type="entry name" value="NA-bd_OB-fold"/>
</dbReference>
<dbReference type="PROSITE" id="PS50126">
    <property type="entry name" value="S1"/>
    <property type="match status" value="1"/>
</dbReference>
<gene>
    <name evidence="4" type="primary">LOC107220984</name>
</gene>
<dbReference type="SMART" id="SM00316">
    <property type="entry name" value="S1"/>
    <property type="match status" value="1"/>
</dbReference>
<dbReference type="InterPro" id="IPR018247">
    <property type="entry name" value="EF_Hand_1_Ca_BS"/>
</dbReference>
<dbReference type="Gene3D" id="3.30.420.140">
    <property type="entry name" value="YqgF/RNase H-like domain"/>
    <property type="match status" value="1"/>
</dbReference>
<dbReference type="RefSeq" id="XP_015515296.1">
    <property type="nucleotide sequence ID" value="XM_015659810.2"/>
</dbReference>
<dbReference type="SUPFAM" id="SSF50249">
    <property type="entry name" value="Nucleic acid-binding proteins"/>
    <property type="match status" value="1"/>
</dbReference>
<dbReference type="InterPro" id="IPR018974">
    <property type="entry name" value="Tex-like_N"/>
</dbReference>